<reference evidence="1 2" key="1">
    <citation type="submission" date="2018-08" db="EMBL/GenBank/DDBJ databases">
        <authorList>
            <person name="Khan S.A."/>
            <person name="Jeon C.O."/>
            <person name="Chun B.H."/>
            <person name="Jeong S.E."/>
        </authorList>
    </citation>
    <scope>NUCLEOTIDE SEQUENCE [LARGE SCALE GENOMIC DNA]</scope>
    <source>
        <strain evidence="1 2">S-16</strain>
    </source>
</reference>
<gene>
    <name evidence="1" type="ORF">DZC73_04185</name>
</gene>
<dbReference type="AlphaFoldDB" id="A0A3N7HV59"/>
<reference evidence="1 2" key="2">
    <citation type="submission" date="2018-12" db="EMBL/GenBank/DDBJ databases">
        <title>Rhizobacter gummiphilus sp. nov., a rubber-degrading bacterium isolated from the soil of a botanical garden in Japan.</title>
        <authorList>
            <person name="Shunsuke S.S."/>
        </authorList>
    </citation>
    <scope>NUCLEOTIDE SEQUENCE [LARGE SCALE GENOMIC DNA]</scope>
    <source>
        <strain evidence="1 2">S-16</strain>
    </source>
</reference>
<keyword evidence="2" id="KW-1185">Reference proteome</keyword>
<proteinExistence type="predicted"/>
<organism evidence="1 2">
    <name type="scientific">Piscinibacter terrae</name>
    <dbReference type="NCBI Taxonomy" id="2496871"/>
    <lineage>
        <taxon>Bacteria</taxon>
        <taxon>Pseudomonadati</taxon>
        <taxon>Pseudomonadota</taxon>
        <taxon>Betaproteobacteria</taxon>
        <taxon>Burkholderiales</taxon>
        <taxon>Sphaerotilaceae</taxon>
        <taxon>Piscinibacter</taxon>
    </lineage>
</organism>
<dbReference type="Proteomes" id="UP000267464">
    <property type="component" value="Unassembled WGS sequence"/>
</dbReference>
<evidence type="ECO:0000313" key="1">
    <source>
        <dbReference type="EMBL" id="RQP26240.1"/>
    </source>
</evidence>
<accession>A0A3N7HV59</accession>
<comment type="caution">
    <text evidence="1">The sequence shown here is derived from an EMBL/GenBank/DDBJ whole genome shotgun (WGS) entry which is preliminary data.</text>
</comment>
<dbReference type="EMBL" id="QUSW01000001">
    <property type="protein sequence ID" value="RQP26240.1"/>
    <property type="molecule type" value="Genomic_DNA"/>
</dbReference>
<evidence type="ECO:0000313" key="2">
    <source>
        <dbReference type="Proteomes" id="UP000267464"/>
    </source>
</evidence>
<protein>
    <submittedName>
        <fullName evidence="1">Uncharacterized protein</fullName>
    </submittedName>
</protein>
<sequence>MKHRFHPPALRYSLPLSLQPKKPPVSFLDDLKRQAEALKAQKDGDAASIARNLALTESACKTVFTYFTTLAPQLEVLRPPSHARYTLDRQNVLERLPLTEFRVDSRRKKLGNEDVFDFLVMHWQLKTGREFQLTKDFLPDMEKLEAKLHQSGMKFENEAVRHAENGKLQCRRYTFVADFVGLVRVTAQHESAKLHFQVQNVDGFETVTLELPALEVSGARLDELAKWLTGHPHAFFKDALNVRRVEA</sequence>
<name>A0A3N7HV59_9BURK</name>